<feature type="region of interest" description="Disordered" evidence="1">
    <location>
        <begin position="75"/>
        <end position="108"/>
    </location>
</feature>
<keyword evidence="3" id="KW-1185">Reference proteome</keyword>
<evidence type="ECO:0000313" key="3">
    <source>
        <dbReference type="Proteomes" id="UP000620124"/>
    </source>
</evidence>
<proteinExistence type="predicted"/>
<feature type="region of interest" description="Disordered" evidence="1">
    <location>
        <begin position="27"/>
        <end position="48"/>
    </location>
</feature>
<feature type="region of interest" description="Disordered" evidence="1">
    <location>
        <begin position="1"/>
        <end position="20"/>
    </location>
</feature>
<accession>A0A8H6X9F1</accession>
<dbReference type="AlphaFoldDB" id="A0A8H6X9F1"/>
<protein>
    <submittedName>
        <fullName evidence="2">Uncharacterized protein</fullName>
    </submittedName>
</protein>
<organism evidence="2 3">
    <name type="scientific">Mycena venus</name>
    <dbReference type="NCBI Taxonomy" id="2733690"/>
    <lineage>
        <taxon>Eukaryota</taxon>
        <taxon>Fungi</taxon>
        <taxon>Dikarya</taxon>
        <taxon>Basidiomycota</taxon>
        <taxon>Agaricomycotina</taxon>
        <taxon>Agaricomycetes</taxon>
        <taxon>Agaricomycetidae</taxon>
        <taxon>Agaricales</taxon>
        <taxon>Marasmiineae</taxon>
        <taxon>Mycenaceae</taxon>
        <taxon>Mycena</taxon>
    </lineage>
</organism>
<sequence>MDVPSPHPFHKATTSPGRPAALVSTLMQPHHRPRRRHPGYLAPRSKQSLGYHPIPAIPRIRARASLCILADDETPPCDGGRSLPPKRAATASTTTQRPYPAVRDPAASPIDVLPGASHTLARRSMSPHSGITTIKLEAVSGAHCRIADGVIAMSCGSAFPPSSSALGSMYAHCAPYIIILHLPHALRSWIRTIADSSPLPSPPASMHIP</sequence>
<name>A0A8H6X9F1_9AGAR</name>
<dbReference type="EMBL" id="JACAZI010000023">
    <property type="protein sequence ID" value="KAF7336406.1"/>
    <property type="molecule type" value="Genomic_DNA"/>
</dbReference>
<comment type="caution">
    <text evidence="2">The sequence shown here is derived from an EMBL/GenBank/DDBJ whole genome shotgun (WGS) entry which is preliminary data.</text>
</comment>
<reference evidence="2" key="1">
    <citation type="submission" date="2020-05" db="EMBL/GenBank/DDBJ databases">
        <title>Mycena genomes resolve the evolution of fungal bioluminescence.</title>
        <authorList>
            <person name="Tsai I.J."/>
        </authorList>
    </citation>
    <scope>NUCLEOTIDE SEQUENCE</scope>
    <source>
        <strain evidence="2">CCC161011</strain>
    </source>
</reference>
<dbReference type="OrthoDB" id="10570862at2759"/>
<gene>
    <name evidence="2" type="ORF">MVEN_02189500</name>
</gene>
<feature type="compositionally biased region" description="Basic residues" evidence="1">
    <location>
        <begin position="29"/>
        <end position="38"/>
    </location>
</feature>
<evidence type="ECO:0000256" key="1">
    <source>
        <dbReference type="SAM" id="MobiDB-lite"/>
    </source>
</evidence>
<evidence type="ECO:0000313" key="2">
    <source>
        <dbReference type="EMBL" id="KAF7336406.1"/>
    </source>
</evidence>
<dbReference type="Proteomes" id="UP000620124">
    <property type="component" value="Unassembled WGS sequence"/>
</dbReference>